<name>A0A838L9Y1_9SPHN</name>
<sequence>MPRLIDPGPRPAPITLEEAVERLTDLGFDPEAEGAWDAAAPILAALCANREFLAASAIEELKRGGARDGRDHYGPQVIMLARGPTNWFLRANMWPAEGDAILRASGRSAFFYDLPHDHNFSFLTVGHHGPGYESDYWEYDGEALTLQPDEATDLRYTGRHRLEPGRIMLYRAHRDVHDQKPPAAFSVTLNIMESSGREPWRNQYRFDPASGRVDRLLNTTAIEGLLPLAAHMGGGNGEDLLHHLMRRHPVDRIRIGAMQALAGVTPDAVSRHALLDGAARLGDPAVSGAAIRALADLPGILAWAAGRSETDA</sequence>
<dbReference type="RefSeq" id="WP_160366696.1">
    <property type="nucleotide sequence ID" value="NZ_JACEIB010000007.1"/>
</dbReference>
<dbReference type="AlphaFoldDB" id="A0A838L9Y1"/>
<evidence type="ECO:0000313" key="1">
    <source>
        <dbReference type="EMBL" id="MBA2934926.1"/>
    </source>
</evidence>
<dbReference type="Proteomes" id="UP000570166">
    <property type="component" value="Unassembled WGS sequence"/>
</dbReference>
<protein>
    <submittedName>
        <fullName evidence="1">Transposase</fullName>
    </submittedName>
</protein>
<proteinExistence type="predicted"/>
<evidence type="ECO:0000313" key="2">
    <source>
        <dbReference type="Proteomes" id="UP000570166"/>
    </source>
</evidence>
<keyword evidence="2" id="KW-1185">Reference proteome</keyword>
<organism evidence="1 2">
    <name type="scientific">Sphingomonas chungangi</name>
    <dbReference type="NCBI Taxonomy" id="2683589"/>
    <lineage>
        <taxon>Bacteria</taxon>
        <taxon>Pseudomonadati</taxon>
        <taxon>Pseudomonadota</taxon>
        <taxon>Alphaproteobacteria</taxon>
        <taxon>Sphingomonadales</taxon>
        <taxon>Sphingomonadaceae</taxon>
        <taxon>Sphingomonas</taxon>
    </lineage>
</organism>
<reference evidence="1 2" key="1">
    <citation type="submission" date="2020-07" db="EMBL/GenBank/DDBJ databases">
        <authorList>
            <person name="Sun Q."/>
        </authorList>
    </citation>
    <scope>NUCLEOTIDE SEQUENCE [LARGE SCALE GENOMIC DNA]</scope>
    <source>
        <strain evidence="1 2">CGMCC 1.13654</strain>
    </source>
</reference>
<comment type="caution">
    <text evidence="1">The sequence shown here is derived from an EMBL/GenBank/DDBJ whole genome shotgun (WGS) entry which is preliminary data.</text>
</comment>
<gene>
    <name evidence="1" type="ORF">HZF05_12540</name>
</gene>
<dbReference type="EMBL" id="JACEIB010000007">
    <property type="protein sequence ID" value="MBA2934926.1"/>
    <property type="molecule type" value="Genomic_DNA"/>
</dbReference>
<accession>A0A838L9Y1</accession>